<dbReference type="EMBL" id="RAQH01000005">
    <property type="protein sequence ID" value="RKE87258.1"/>
    <property type="molecule type" value="Genomic_DNA"/>
</dbReference>
<feature type="compositionally biased region" description="Polar residues" evidence="1">
    <location>
        <begin position="1"/>
        <end position="10"/>
    </location>
</feature>
<organism evidence="2 3">
    <name type="scientific">Epilithonimonas arachidiradicis</name>
    <dbReference type="NCBI Taxonomy" id="1617282"/>
    <lineage>
        <taxon>Bacteria</taxon>
        <taxon>Pseudomonadati</taxon>
        <taxon>Bacteroidota</taxon>
        <taxon>Flavobacteriia</taxon>
        <taxon>Flavobacteriales</taxon>
        <taxon>Weeksellaceae</taxon>
        <taxon>Chryseobacterium group</taxon>
        <taxon>Epilithonimonas</taxon>
    </lineage>
</organism>
<proteinExistence type="predicted"/>
<dbReference type="AlphaFoldDB" id="A0A420D9K3"/>
<name>A0A420D9K3_9FLAO</name>
<evidence type="ECO:0000313" key="3">
    <source>
        <dbReference type="Proteomes" id="UP000285906"/>
    </source>
</evidence>
<gene>
    <name evidence="2" type="ORF">BXY58_2137</name>
</gene>
<feature type="region of interest" description="Disordered" evidence="1">
    <location>
        <begin position="1"/>
        <end position="35"/>
    </location>
</feature>
<protein>
    <submittedName>
        <fullName evidence="2">Uncharacterized protein</fullName>
    </submittedName>
</protein>
<evidence type="ECO:0000256" key="1">
    <source>
        <dbReference type="SAM" id="MobiDB-lite"/>
    </source>
</evidence>
<reference evidence="2 3" key="1">
    <citation type="submission" date="2018-09" db="EMBL/GenBank/DDBJ databases">
        <title>Genomic Encyclopedia of Archaeal and Bacterial Type Strains, Phase II (KMG-II): from individual species to whole genera.</title>
        <authorList>
            <person name="Goeker M."/>
        </authorList>
    </citation>
    <scope>NUCLEOTIDE SEQUENCE [LARGE SCALE GENOMIC DNA]</scope>
    <source>
        <strain evidence="2 3">DSM 27620</strain>
    </source>
</reference>
<accession>A0A420D9K3</accession>
<comment type="caution">
    <text evidence="2">The sequence shown here is derived from an EMBL/GenBank/DDBJ whole genome shotgun (WGS) entry which is preliminary data.</text>
</comment>
<evidence type="ECO:0000313" key="2">
    <source>
        <dbReference type="EMBL" id="RKE87258.1"/>
    </source>
</evidence>
<dbReference type="Proteomes" id="UP000285906">
    <property type="component" value="Unassembled WGS sequence"/>
</dbReference>
<sequence>MKNTIKTRTSNNHDKTQKTEIKQNRKIHQAFSKTY</sequence>
<feature type="compositionally biased region" description="Basic and acidic residues" evidence="1">
    <location>
        <begin position="11"/>
        <end position="23"/>
    </location>
</feature>